<dbReference type="CDD" id="cd00610">
    <property type="entry name" value="OAT_like"/>
    <property type="match status" value="1"/>
</dbReference>
<accession>A0ABW8BDI1</accession>
<dbReference type="EMBL" id="JBITPR010000045">
    <property type="protein sequence ID" value="MFI7873084.1"/>
    <property type="molecule type" value="Genomic_DNA"/>
</dbReference>
<dbReference type="InterPro" id="IPR015421">
    <property type="entry name" value="PyrdxlP-dep_Trfase_major"/>
</dbReference>
<evidence type="ECO:0000256" key="1">
    <source>
        <dbReference type="ARBA" id="ARBA00001933"/>
    </source>
</evidence>
<evidence type="ECO:0000256" key="3">
    <source>
        <dbReference type="ARBA" id="ARBA00022679"/>
    </source>
</evidence>
<evidence type="ECO:0000256" key="6">
    <source>
        <dbReference type="SAM" id="MobiDB-lite"/>
    </source>
</evidence>
<sequence>MTVSPPSTGTTRTTRTTGPSAGFTASTSGSPASSNGTAGPRSGTATPSSAPPSEPSAPRAGTAAPSDRPDTVDLYRKHIGSGRAVMGRVMGGMAEIRSEGVWIHTDDGRRFLDFGGYGVFIMGHRHPAVVEAVHRQIDTHPLASRVLLEPVAARAAQALAAHTPPGLDYVHFVNSGTEATEAALKLARAHGLTSVITTRSGFHGKTLGALSVTANATYQTPFQPLLPDVTQVAYDDPADLEQALAAQRDRACVIVEPVQGEGGVRIPTPGYLGRVRALCQAYGALLVVDEIQTGMGRLGTWWGVDAEGVRPDVLLVGKGLSGGVVPVAAMVATAEAYAPFSRDPYLHTSTFGASPIACAAALATVRAMEEEDTVARAAALGPRILAAVRDVCAPYRGGLVREVRGRGLLIGVEFAEEQAVGELMLELISRGVLVNNSLNSTRVLRLTPPAVVEDSALDLFLTTLGAALRGTADRMTG</sequence>
<reference evidence="7 8" key="1">
    <citation type="submission" date="2024-07" db="EMBL/GenBank/DDBJ databases">
        <title>Whole genome sequencing of Prodigiosin pigment-producing Streptomyces salinarius isolated from rhizosphere soil of Arachis hypogaea.</title>
        <authorList>
            <person name="Vidhya A."/>
            <person name="Ramya S."/>
        </authorList>
    </citation>
    <scope>NUCLEOTIDE SEQUENCE [LARGE SCALE GENOMIC DNA]</scope>
    <source>
        <strain evidence="7 8">VRMG2420</strain>
    </source>
</reference>
<keyword evidence="8" id="KW-1185">Reference proteome</keyword>
<keyword evidence="3" id="KW-0808">Transferase</keyword>
<dbReference type="InterPro" id="IPR015422">
    <property type="entry name" value="PyrdxlP-dep_Trfase_small"/>
</dbReference>
<evidence type="ECO:0000256" key="2">
    <source>
        <dbReference type="ARBA" id="ARBA00022576"/>
    </source>
</evidence>
<comment type="cofactor">
    <cofactor evidence="1">
        <name>pyridoxal 5'-phosphate</name>
        <dbReference type="ChEBI" id="CHEBI:597326"/>
    </cofactor>
</comment>
<dbReference type="RefSeq" id="WP_399593594.1">
    <property type="nucleotide sequence ID" value="NZ_JBITPR010000045.1"/>
</dbReference>
<dbReference type="InterPro" id="IPR015424">
    <property type="entry name" value="PyrdxlP-dep_Trfase"/>
</dbReference>
<evidence type="ECO:0000313" key="8">
    <source>
        <dbReference type="Proteomes" id="UP001614264"/>
    </source>
</evidence>
<organism evidence="7 8">
    <name type="scientific">Streptomyces salinarius</name>
    <dbReference type="NCBI Taxonomy" id="2762598"/>
    <lineage>
        <taxon>Bacteria</taxon>
        <taxon>Bacillati</taxon>
        <taxon>Actinomycetota</taxon>
        <taxon>Actinomycetes</taxon>
        <taxon>Kitasatosporales</taxon>
        <taxon>Streptomycetaceae</taxon>
        <taxon>Streptomyces</taxon>
    </lineage>
</organism>
<evidence type="ECO:0000256" key="5">
    <source>
        <dbReference type="RuleBase" id="RU003560"/>
    </source>
</evidence>
<keyword evidence="2 7" id="KW-0032">Aminotransferase</keyword>
<dbReference type="Pfam" id="PF00202">
    <property type="entry name" value="Aminotran_3"/>
    <property type="match status" value="1"/>
</dbReference>
<comment type="similarity">
    <text evidence="5">Belongs to the class-III pyridoxal-phosphate-dependent aminotransferase family.</text>
</comment>
<evidence type="ECO:0000256" key="4">
    <source>
        <dbReference type="ARBA" id="ARBA00022898"/>
    </source>
</evidence>
<feature type="region of interest" description="Disordered" evidence="6">
    <location>
        <begin position="1"/>
        <end position="73"/>
    </location>
</feature>
<dbReference type="SUPFAM" id="SSF53383">
    <property type="entry name" value="PLP-dependent transferases"/>
    <property type="match status" value="1"/>
</dbReference>
<feature type="compositionally biased region" description="Polar residues" evidence="6">
    <location>
        <begin position="23"/>
        <end position="37"/>
    </location>
</feature>
<dbReference type="GO" id="GO:0008483">
    <property type="term" value="F:transaminase activity"/>
    <property type="evidence" value="ECO:0007669"/>
    <property type="project" value="UniProtKB-KW"/>
</dbReference>
<dbReference type="PROSITE" id="PS00600">
    <property type="entry name" value="AA_TRANSFER_CLASS_3"/>
    <property type="match status" value="1"/>
</dbReference>
<dbReference type="PANTHER" id="PTHR11986:SF79">
    <property type="entry name" value="ACETYLORNITHINE AMINOTRANSFERASE, MITOCHONDRIAL"/>
    <property type="match status" value="1"/>
</dbReference>
<dbReference type="InterPro" id="IPR050103">
    <property type="entry name" value="Class-III_PLP-dep_AT"/>
</dbReference>
<dbReference type="InterPro" id="IPR005814">
    <property type="entry name" value="Aminotrans_3"/>
</dbReference>
<feature type="compositionally biased region" description="Low complexity" evidence="6">
    <location>
        <begin position="1"/>
        <end position="20"/>
    </location>
</feature>
<proteinExistence type="inferred from homology"/>
<evidence type="ECO:0000313" key="7">
    <source>
        <dbReference type="EMBL" id="MFI7873084.1"/>
    </source>
</evidence>
<dbReference type="InterPro" id="IPR049704">
    <property type="entry name" value="Aminotrans_3_PPA_site"/>
</dbReference>
<dbReference type="Gene3D" id="3.40.640.10">
    <property type="entry name" value="Type I PLP-dependent aspartate aminotransferase-like (Major domain)"/>
    <property type="match status" value="1"/>
</dbReference>
<dbReference type="Gene3D" id="3.90.1150.10">
    <property type="entry name" value="Aspartate Aminotransferase, domain 1"/>
    <property type="match status" value="1"/>
</dbReference>
<protein>
    <submittedName>
        <fullName evidence="7">Aspartate aminotransferase family protein</fullName>
    </submittedName>
</protein>
<dbReference type="PANTHER" id="PTHR11986">
    <property type="entry name" value="AMINOTRANSFERASE CLASS III"/>
    <property type="match status" value="1"/>
</dbReference>
<name>A0ABW8BDI1_9ACTN</name>
<keyword evidence="4 5" id="KW-0663">Pyridoxal phosphate</keyword>
<comment type="caution">
    <text evidence="7">The sequence shown here is derived from an EMBL/GenBank/DDBJ whole genome shotgun (WGS) entry which is preliminary data.</text>
</comment>
<dbReference type="Proteomes" id="UP001614264">
    <property type="component" value="Unassembled WGS sequence"/>
</dbReference>
<gene>
    <name evidence="7" type="ORF">AB4829_21080</name>
</gene>